<keyword evidence="2" id="KW-0560">Oxidoreductase</keyword>
<dbReference type="SMART" id="SM00822">
    <property type="entry name" value="PKS_KR"/>
    <property type="match status" value="1"/>
</dbReference>
<gene>
    <name evidence="4" type="ORF">EAH80_09465</name>
</gene>
<sequence length="259" mass="26305">MTGFIGAVSVVIGGASGIGAAIAERFAKEGATVVVADIDDDGATARATAMGAPAWAHAVQVTAESSVGRLFDEVAAKEGRLDCVINCAGVNSVAAITDMDAADWQRVVDVSLTGAFLVVKQAALHMTGTGSIITIGSLNARQPAAGMSAYCAAKAGVSMLTEVAALELGPRGIRVNAISPGLVDTPLVGPLFAIPGMQAEFLDNTPLGRIGTPDDIADAALFLSASQSWITGETLNVNGGAHTRRYPDVLTSLQRSAAR</sequence>
<dbReference type="OrthoDB" id="8991930at2"/>
<evidence type="ECO:0000313" key="4">
    <source>
        <dbReference type="EMBL" id="TPG35016.1"/>
    </source>
</evidence>
<dbReference type="PROSITE" id="PS00061">
    <property type="entry name" value="ADH_SHORT"/>
    <property type="match status" value="1"/>
</dbReference>
<accession>A0A502EEU9</accession>
<proteinExistence type="inferred from homology"/>
<dbReference type="PRINTS" id="PR00081">
    <property type="entry name" value="GDHRDH"/>
</dbReference>
<dbReference type="InterPro" id="IPR036291">
    <property type="entry name" value="NAD(P)-bd_dom_sf"/>
</dbReference>
<dbReference type="SUPFAM" id="SSF51735">
    <property type="entry name" value="NAD(P)-binding Rossmann-fold domains"/>
    <property type="match status" value="1"/>
</dbReference>
<comment type="caution">
    <text evidence="4">The sequence shown here is derived from an EMBL/GenBank/DDBJ whole genome shotgun (WGS) entry which is preliminary data.</text>
</comment>
<dbReference type="GO" id="GO:0016616">
    <property type="term" value="F:oxidoreductase activity, acting on the CH-OH group of donors, NAD or NADP as acceptor"/>
    <property type="evidence" value="ECO:0007669"/>
    <property type="project" value="TreeGrafter"/>
</dbReference>
<dbReference type="InterPro" id="IPR057326">
    <property type="entry name" value="KR_dom"/>
</dbReference>
<protein>
    <submittedName>
        <fullName evidence="4">SDR family oxidoreductase</fullName>
    </submittedName>
</protein>
<dbReference type="PANTHER" id="PTHR42760:SF123">
    <property type="entry name" value="OXIDOREDUCTASE"/>
    <property type="match status" value="1"/>
</dbReference>
<dbReference type="GO" id="GO:0030497">
    <property type="term" value="P:fatty acid elongation"/>
    <property type="evidence" value="ECO:0007669"/>
    <property type="project" value="TreeGrafter"/>
</dbReference>
<dbReference type="Proteomes" id="UP000320095">
    <property type="component" value="Unassembled WGS sequence"/>
</dbReference>
<evidence type="ECO:0000256" key="1">
    <source>
        <dbReference type="ARBA" id="ARBA00006484"/>
    </source>
</evidence>
<dbReference type="CDD" id="cd05233">
    <property type="entry name" value="SDR_c"/>
    <property type="match status" value="1"/>
</dbReference>
<dbReference type="InterPro" id="IPR002347">
    <property type="entry name" value="SDR_fam"/>
</dbReference>
<keyword evidence="5" id="KW-1185">Reference proteome</keyword>
<dbReference type="EMBL" id="RCZG01000003">
    <property type="protein sequence ID" value="TPG35016.1"/>
    <property type="molecule type" value="Genomic_DNA"/>
</dbReference>
<dbReference type="PANTHER" id="PTHR42760">
    <property type="entry name" value="SHORT-CHAIN DEHYDROGENASES/REDUCTASES FAMILY MEMBER"/>
    <property type="match status" value="1"/>
</dbReference>
<dbReference type="RefSeq" id="WP_140689814.1">
    <property type="nucleotide sequence ID" value="NZ_RCZG01000003.1"/>
</dbReference>
<feature type="domain" description="Ketoreductase" evidence="3">
    <location>
        <begin position="7"/>
        <end position="181"/>
    </location>
</feature>
<reference evidence="4 5" key="1">
    <citation type="journal article" date="2019" name="Environ. Microbiol.">
        <title>Species interactions and distinct microbial communities in high Arctic permafrost affected cryosols are associated with the CH4 and CO2 gas fluxes.</title>
        <authorList>
            <person name="Altshuler I."/>
            <person name="Hamel J."/>
            <person name="Turney S."/>
            <person name="Magnuson E."/>
            <person name="Levesque R."/>
            <person name="Greer C."/>
            <person name="Whyte L.G."/>
        </authorList>
    </citation>
    <scope>NUCLEOTIDE SEQUENCE [LARGE SCALE GENOMIC DNA]</scope>
    <source>
        <strain evidence="4 5">S5.20</strain>
    </source>
</reference>
<dbReference type="Pfam" id="PF13561">
    <property type="entry name" value="adh_short_C2"/>
    <property type="match status" value="1"/>
</dbReference>
<dbReference type="InterPro" id="IPR020904">
    <property type="entry name" value="Sc_DH/Rdtase_CS"/>
</dbReference>
<dbReference type="PRINTS" id="PR00080">
    <property type="entry name" value="SDRFAMILY"/>
</dbReference>
<evidence type="ECO:0000259" key="3">
    <source>
        <dbReference type="SMART" id="SM00822"/>
    </source>
</evidence>
<organism evidence="4 5">
    <name type="scientific">Mycolicibacterium hodleri</name>
    <dbReference type="NCBI Taxonomy" id="49897"/>
    <lineage>
        <taxon>Bacteria</taxon>
        <taxon>Bacillati</taxon>
        <taxon>Actinomycetota</taxon>
        <taxon>Actinomycetes</taxon>
        <taxon>Mycobacteriales</taxon>
        <taxon>Mycobacteriaceae</taxon>
        <taxon>Mycolicibacterium</taxon>
    </lineage>
</organism>
<evidence type="ECO:0000313" key="5">
    <source>
        <dbReference type="Proteomes" id="UP000320095"/>
    </source>
</evidence>
<dbReference type="Gene3D" id="3.40.50.720">
    <property type="entry name" value="NAD(P)-binding Rossmann-like Domain"/>
    <property type="match status" value="1"/>
</dbReference>
<name>A0A502EEU9_9MYCO</name>
<dbReference type="AlphaFoldDB" id="A0A502EEU9"/>
<dbReference type="FunFam" id="3.40.50.720:FF:000084">
    <property type="entry name" value="Short-chain dehydrogenase reductase"/>
    <property type="match status" value="1"/>
</dbReference>
<evidence type="ECO:0000256" key="2">
    <source>
        <dbReference type="ARBA" id="ARBA00023002"/>
    </source>
</evidence>
<comment type="similarity">
    <text evidence="1">Belongs to the short-chain dehydrogenases/reductases (SDR) family.</text>
</comment>